<feature type="transmembrane region" description="Helical" evidence="4">
    <location>
        <begin position="21"/>
        <end position="43"/>
    </location>
</feature>
<dbReference type="SUPFAM" id="SSF53822">
    <property type="entry name" value="Periplasmic binding protein-like I"/>
    <property type="match status" value="1"/>
</dbReference>
<dbReference type="InterPro" id="IPR051010">
    <property type="entry name" value="BCAA_transport"/>
</dbReference>
<keyword evidence="3" id="KW-0029">Amino-acid transport</keyword>
<dbReference type="InterPro" id="IPR028082">
    <property type="entry name" value="Peripla_BP_I"/>
</dbReference>
<dbReference type="AlphaFoldDB" id="A0A7J4KXU2"/>
<evidence type="ECO:0000313" key="6">
    <source>
        <dbReference type="EMBL" id="HIH33265.1"/>
    </source>
</evidence>
<evidence type="ECO:0000256" key="1">
    <source>
        <dbReference type="ARBA" id="ARBA00022448"/>
    </source>
</evidence>
<protein>
    <submittedName>
        <fullName evidence="6">ABC transporter substrate-binding protein</fullName>
    </submittedName>
</protein>
<comment type="caution">
    <text evidence="6">The sequence shown here is derived from an EMBL/GenBank/DDBJ whole genome shotgun (WGS) entry which is preliminary data.</text>
</comment>
<organism evidence="6 7">
    <name type="scientific">Candidatus Iainarchaeum sp</name>
    <dbReference type="NCBI Taxonomy" id="3101447"/>
    <lineage>
        <taxon>Archaea</taxon>
        <taxon>Candidatus Iainarchaeota</taxon>
        <taxon>Candidatus Iainarchaeia</taxon>
        <taxon>Candidatus Iainarchaeales</taxon>
        <taxon>Candidatus Iainarchaeaceae</taxon>
        <taxon>Candidatus Iainarchaeum</taxon>
    </lineage>
</organism>
<evidence type="ECO:0000256" key="4">
    <source>
        <dbReference type="SAM" id="Phobius"/>
    </source>
</evidence>
<dbReference type="PANTHER" id="PTHR30483:SF6">
    <property type="entry name" value="PERIPLASMIC BINDING PROTEIN OF ABC TRANSPORTER FOR NATURAL AMINO ACIDS"/>
    <property type="match status" value="1"/>
</dbReference>
<dbReference type="Proteomes" id="UP000527315">
    <property type="component" value="Unassembled WGS sequence"/>
</dbReference>
<proteinExistence type="predicted"/>
<dbReference type="GO" id="GO:0006865">
    <property type="term" value="P:amino acid transport"/>
    <property type="evidence" value="ECO:0007669"/>
    <property type="project" value="UniProtKB-KW"/>
</dbReference>
<evidence type="ECO:0000256" key="2">
    <source>
        <dbReference type="ARBA" id="ARBA00022729"/>
    </source>
</evidence>
<dbReference type="Pfam" id="PF13458">
    <property type="entry name" value="Peripla_BP_6"/>
    <property type="match status" value="1"/>
</dbReference>
<name>A0A7J4KXU2_9ARCH</name>
<sequence length="396" mass="43826">MGGYNQILLYDKVSIGIIIQAKTIIAVLVLSVLVIVTILVFSLENNTANAVLLKEKQVKIAVILPLSGSAAYYGEASMKGIELAKEELQNQFSNLELKVYYEDSLYTPKGGVDAYHKLIASEKIDAVITGASQVSLAVQPLAAKDGILQMAIFSSAEKYSTPDDISFRVSSRNEIEAEKIAEFVKGKDFESLGIVYLNNDFGVGFKEALKKKLTAVSPRTRVFEEGFSLDASDFRTILAKLRQSGAVFLVGTAKHYAIILNQAKELGINVQFLSMRSAEDPQLLEIAASAAEGLIYSYPFDKARTIKAQKFSNNFEAKYGKIPDAYAAEGFEALKLVVLAVEKCEKNQECIKKHFEELTNYDSVFGQIQFDKNGDVYYRFFLKTIKDGKFVPNVEN</sequence>
<keyword evidence="2" id="KW-0732">Signal</keyword>
<dbReference type="PRINTS" id="PR00337">
    <property type="entry name" value="LEUILEVALBP"/>
</dbReference>
<gene>
    <name evidence="6" type="ORF">HA227_03355</name>
</gene>
<keyword evidence="4" id="KW-0812">Transmembrane</keyword>
<keyword evidence="1" id="KW-0813">Transport</keyword>
<keyword evidence="4" id="KW-1133">Transmembrane helix</keyword>
<evidence type="ECO:0000313" key="7">
    <source>
        <dbReference type="Proteomes" id="UP000527315"/>
    </source>
</evidence>
<dbReference type="Gene3D" id="3.40.50.2300">
    <property type="match status" value="2"/>
</dbReference>
<reference evidence="7" key="1">
    <citation type="journal article" date="2020" name="bioRxiv">
        <title>A rank-normalized archaeal taxonomy based on genome phylogeny resolves widespread incomplete and uneven classifications.</title>
        <authorList>
            <person name="Rinke C."/>
            <person name="Chuvochina M."/>
            <person name="Mussig A.J."/>
            <person name="Chaumeil P.-A."/>
            <person name="Waite D.W."/>
            <person name="Whitman W.B."/>
            <person name="Parks D.H."/>
            <person name="Hugenholtz P."/>
        </authorList>
    </citation>
    <scope>NUCLEOTIDE SEQUENCE [LARGE SCALE GENOMIC DNA]</scope>
</reference>
<dbReference type="PANTHER" id="PTHR30483">
    <property type="entry name" value="LEUCINE-SPECIFIC-BINDING PROTEIN"/>
    <property type="match status" value="1"/>
</dbReference>
<evidence type="ECO:0000256" key="3">
    <source>
        <dbReference type="ARBA" id="ARBA00022970"/>
    </source>
</evidence>
<dbReference type="EMBL" id="DUFJ01000071">
    <property type="protein sequence ID" value="HIH33265.1"/>
    <property type="molecule type" value="Genomic_DNA"/>
</dbReference>
<feature type="domain" description="Leucine-binding protein" evidence="5">
    <location>
        <begin position="57"/>
        <end position="374"/>
    </location>
</feature>
<evidence type="ECO:0000259" key="5">
    <source>
        <dbReference type="Pfam" id="PF13458"/>
    </source>
</evidence>
<keyword evidence="4" id="KW-0472">Membrane</keyword>
<dbReference type="InterPro" id="IPR028081">
    <property type="entry name" value="Leu-bd"/>
</dbReference>
<accession>A0A7J4KXU2</accession>
<dbReference type="InterPro" id="IPR000709">
    <property type="entry name" value="Leu_Ile_Val-bd"/>
</dbReference>